<proteinExistence type="predicted"/>
<evidence type="ECO:0000313" key="5">
    <source>
        <dbReference type="EMBL" id="CDR41024.1"/>
    </source>
</evidence>
<keyword evidence="1 2" id="KW-0728">SH3 domain</keyword>
<dbReference type="InterPro" id="IPR036028">
    <property type="entry name" value="SH3-like_dom_sf"/>
</dbReference>
<dbReference type="Gene3D" id="2.30.30.40">
    <property type="entry name" value="SH3 Domains"/>
    <property type="match status" value="1"/>
</dbReference>
<dbReference type="PANTHER" id="PTHR47775:SF1">
    <property type="entry name" value="BUD SITE SELECTION PROTEIN 14"/>
    <property type="match status" value="1"/>
</dbReference>
<evidence type="ECO:0000256" key="1">
    <source>
        <dbReference type="ARBA" id="ARBA00022443"/>
    </source>
</evidence>
<dbReference type="PANTHER" id="PTHR47775">
    <property type="entry name" value="BUD SITE SELECTION PROTEIN 14"/>
    <property type="match status" value="1"/>
</dbReference>
<reference evidence="5" key="1">
    <citation type="journal article" date="2014" name="Genome Announc.">
        <title>Genome sequence of the yeast Cyberlindnera fabianii (Hansenula fabianii).</title>
        <authorList>
            <person name="Freel K.C."/>
            <person name="Sarilar V."/>
            <person name="Neuveglise C."/>
            <person name="Devillers H."/>
            <person name="Friedrich A."/>
            <person name="Schacherer J."/>
        </authorList>
    </citation>
    <scope>NUCLEOTIDE SEQUENCE</scope>
    <source>
        <strain evidence="5">YJS4271</strain>
    </source>
</reference>
<sequence>MGGKLLRDDTLTEKKRVASTGSSAASESSSVVINKNPTPVPSTELSAKPEQPLRIRTKNLEIDGNEEDDDFNDYVIESPLPPPRDLQPGKLYALYEFSGDDPSHCELDRDDAVVLLNDQDSYWWLVRKDIDGKIGFAPAECLETYHERLARLNCWKNEELERNSKENLEQFPAKTKGDVLKSVQFSSQITVTEPDDHIDFDDDDDDDDHIDGEHDEDDETQRNDYYHDKHAYNDDDEDEEDEESSHDIETNSDVLSESYYVTPLTLKKKPKPAIREMFGDSDIDESPLIQPTAAFFTNQNNSGSIGTYSPSSSEFDSPGNTPPLDQYKRKPPQAYDGFRGSPAGLEYEKKGNIPQSKGTRDIVNSMKMLDDLINDELNTTATLDEDEDTDQAEASDEERDITLTCDSGDDDDIDDGEGSGKTGLKSPIVLEEPHRTNLSNITNSTYTNSNTSLQRTSTSTSVDLEYDEYCGCEKGQLHPEIVSIFQGSLSKIDELELRLKELSSQFA</sequence>
<dbReference type="InterPro" id="IPR001452">
    <property type="entry name" value="SH3_domain"/>
</dbReference>
<dbReference type="SMART" id="SM00326">
    <property type="entry name" value="SH3"/>
    <property type="match status" value="1"/>
</dbReference>
<feature type="compositionally biased region" description="Acidic residues" evidence="3">
    <location>
        <begin position="234"/>
        <end position="244"/>
    </location>
</feature>
<feature type="region of interest" description="Disordered" evidence="3">
    <location>
        <begin position="191"/>
        <end position="254"/>
    </location>
</feature>
<feature type="compositionally biased region" description="Basic and acidic residues" evidence="3">
    <location>
        <begin position="220"/>
        <end position="233"/>
    </location>
</feature>
<organism evidence="5">
    <name type="scientific">Cyberlindnera fabianii</name>
    <name type="common">Yeast</name>
    <name type="synonym">Hansenula fabianii</name>
    <dbReference type="NCBI Taxonomy" id="36022"/>
    <lineage>
        <taxon>Eukaryota</taxon>
        <taxon>Fungi</taxon>
        <taxon>Dikarya</taxon>
        <taxon>Ascomycota</taxon>
        <taxon>Saccharomycotina</taxon>
        <taxon>Saccharomycetes</taxon>
        <taxon>Phaffomycetales</taxon>
        <taxon>Phaffomycetaceae</taxon>
        <taxon>Cyberlindnera</taxon>
    </lineage>
</organism>
<feature type="compositionally biased region" description="Polar residues" evidence="3">
    <location>
        <begin position="33"/>
        <end position="45"/>
    </location>
</feature>
<feature type="compositionally biased region" description="Acidic residues" evidence="3">
    <location>
        <begin position="407"/>
        <end position="417"/>
    </location>
</feature>
<dbReference type="GO" id="GO:0008104">
    <property type="term" value="P:intracellular protein localization"/>
    <property type="evidence" value="ECO:0007669"/>
    <property type="project" value="TreeGrafter"/>
</dbReference>
<evidence type="ECO:0000259" key="4">
    <source>
        <dbReference type="PROSITE" id="PS50002"/>
    </source>
</evidence>
<feature type="domain" description="SH3" evidence="4">
    <location>
        <begin position="86"/>
        <end position="147"/>
    </location>
</feature>
<accession>A0A061AV39</accession>
<evidence type="ECO:0000256" key="2">
    <source>
        <dbReference type="PROSITE-ProRule" id="PRU00192"/>
    </source>
</evidence>
<feature type="compositionally biased region" description="Acidic residues" evidence="3">
    <location>
        <begin position="383"/>
        <end position="399"/>
    </location>
</feature>
<gene>
    <name evidence="5" type="ORF">CYFA0S_06e00364g</name>
</gene>
<protein>
    <submittedName>
        <fullName evidence="5">CYFA0S06e00364g1_1</fullName>
    </submittedName>
</protein>
<feature type="region of interest" description="Disordered" evidence="3">
    <location>
        <begin position="1"/>
        <end position="51"/>
    </location>
</feature>
<dbReference type="Pfam" id="PF00018">
    <property type="entry name" value="SH3_1"/>
    <property type="match status" value="1"/>
</dbReference>
<dbReference type="SUPFAM" id="SSF50044">
    <property type="entry name" value="SH3-domain"/>
    <property type="match status" value="1"/>
</dbReference>
<dbReference type="VEuPathDB" id="FungiDB:BON22_1187"/>
<feature type="compositionally biased region" description="Acidic residues" evidence="3">
    <location>
        <begin position="196"/>
        <end position="219"/>
    </location>
</feature>
<feature type="region of interest" description="Disordered" evidence="3">
    <location>
        <begin position="300"/>
        <end position="359"/>
    </location>
</feature>
<dbReference type="OrthoDB" id="196165at2759"/>
<name>A0A061AV39_CYBFA</name>
<feature type="compositionally biased region" description="Low complexity" evidence="3">
    <location>
        <begin position="302"/>
        <end position="313"/>
    </location>
</feature>
<dbReference type="GO" id="GO:0015630">
    <property type="term" value="C:microtubule cytoskeleton"/>
    <property type="evidence" value="ECO:0007669"/>
    <property type="project" value="TreeGrafter"/>
</dbReference>
<dbReference type="EMBL" id="LK052891">
    <property type="protein sequence ID" value="CDR41024.1"/>
    <property type="molecule type" value="Genomic_DNA"/>
</dbReference>
<dbReference type="GO" id="GO:0051286">
    <property type="term" value="C:cell tip"/>
    <property type="evidence" value="ECO:0007669"/>
    <property type="project" value="TreeGrafter"/>
</dbReference>
<feature type="region of interest" description="Disordered" evidence="3">
    <location>
        <begin position="379"/>
        <end position="427"/>
    </location>
</feature>
<dbReference type="InterPro" id="IPR053039">
    <property type="entry name" value="Polarity_Bud-Selection_Reg"/>
</dbReference>
<feature type="compositionally biased region" description="Low complexity" evidence="3">
    <location>
        <begin position="18"/>
        <end position="32"/>
    </location>
</feature>
<dbReference type="AlphaFoldDB" id="A0A061AV39"/>
<dbReference type="GO" id="GO:0030950">
    <property type="term" value="P:establishment or maintenance of actin cytoskeleton polarity"/>
    <property type="evidence" value="ECO:0007669"/>
    <property type="project" value="TreeGrafter"/>
</dbReference>
<feature type="compositionally biased region" description="Basic and acidic residues" evidence="3">
    <location>
        <begin position="1"/>
        <end position="16"/>
    </location>
</feature>
<evidence type="ECO:0000256" key="3">
    <source>
        <dbReference type="SAM" id="MobiDB-lite"/>
    </source>
</evidence>
<dbReference type="PROSITE" id="PS50002">
    <property type="entry name" value="SH3"/>
    <property type="match status" value="1"/>
</dbReference>